<dbReference type="PANTHER" id="PTHR10655">
    <property type="entry name" value="LYSOPHOSPHOLIPASE-RELATED"/>
    <property type="match status" value="1"/>
</dbReference>
<evidence type="ECO:0000313" key="12">
    <source>
        <dbReference type="EMBL" id="KAF2000310.1"/>
    </source>
</evidence>
<keyword evidence="6" id="KW-0276">Fatty acid metabolism</keyword>
<comment type="similarity">
    <text evidence="1">Belongs to the AB hydrolase superfamily. AB hydrolase 2 family.</text>
</comment>
<evidence type="ECO:0000256" key="10">
    <source>
        <dbReference type="SAM" id="MobiDB-lite"/>
    </source>
</evidence>
<keyword evidence="13" id="KW-1185">Reference proteome</keyword>
<accession>A0A6A5WEL5</accession>
<sequence>MPSRPVSYPPPITIPALGPPTDPSRSARFIFINGLGDDASGLETNTPAWYTPTSLTSSHPELDDDEDNEGIKTSTIYVVSLIDGLISQGIPLNRIIIGGFSQGCAMSLIVGLTSKYAGKLGGIVSLSDYLPLADKISALREEAELTPHVDNKVPMFLARGTRDMMIPKRYCRIAYETLFGLGVKREVARIKEYEGMGHVMSGAVLRDLCAWLEEVVGVDKGS</sequence>
<name>A0A6A5WEL5_9PLEO</name>
<feature type="compositionally biased region" description="Pro residues" evidence="10">
    <location>
        <begin position="7"/>
        <end position="21"/>
    </location>
</feature>
<feature type="region of interest" description="Disordered" evidence="10">
    <location>
        <begin position="1"/>
        <end position="21"/>
    </location>
</feature>
<evidence type="ECO:0000256" key="1">
    <source>
        <dbReference type="ARBA" id="ARBA00006499"/>
    </source>
</evidence>
<dbReference type="EC" id="3.1.2.22" evidence="2"/>
<proteinExistence type="inferred from homology"/>
<dbReference type="PANTHER" id="PTHR10655:SF17">
    <property type="entry name" value="LYSOPHOSPHOLIPASE-LIKE PROTEIN 1"/>
    <property type="match status" value="1"/>
</dbReference>
<evidence type="ECO:0000256" key="3">
    <source>
        <dbReference type="ARBA" id="ARBA00014923"/>
    </source>
</evidence>
<dbReference type="OrthoDB" id="2418081at2759"/>
<evidence type="ECO:0000256" key="7">
    <source>
        <dbReference type="ARBA" id="ARBA00029392"/>
    </source>
</evidence>
<evidence type="ECO:0000256" key="9">
    <source>
        <dbReference type="ARBA" id="ARBA00047337"/>
    </source>
</evidence>
<evidence type="ECO:0000313" key="13">
    <source>
        <dbReference type="Proteomes" id="UP000799779"/>
    </source>
</evidence>
<keyword evidence="6" id="KW-0443">Lipid metabolism</keyword>
<dbReference type="SUPFAM" id="SSF53474">
    <property type="entry name" value="alpha/beta-Hydrolases"/>
    <property type="match status" value="1"/>
</dbReference>
<protein>
    <recommendedName>
        <fullName evidence="3">Acyl-protein thioesterase 1</fullName>
        <ecNumber evidence="2">3.1.2.22</ecNumber>
    </recommendedName>
    <alternativeName>
        <fullName evidence="8">Palmitoyl-protein hydrolase</fullName>
    </alternativeName>
</protein>
<evidence type="ECO:0000256" key="4">
    <source>
        <dbReference type="ARBA" id="ARBA00022487"/>
    </source>
</evidence>
<organism evidence="12 13">
    <name type="scientific">Amniculicola lignicola CBS 123094</name>
    <dbReference type="NCBI Taxonomy" id="1392246"/>
    <lineage>
        <taxon>Eukaryota</taxon>
        <taxon>Fungi</taxon>
        <taxon>Dikarya</taxon>
        <taxon>Ascomycota</taxon>
        <taxon>Pezizomycotina</taxon>
        <taxon>Dothideomycetes</taxon>
        <taxon>Pleosporomycetidae</taxon>
        <taxon>Pleosporales</taxon>
        <taxon>Amniculicolaceae</taxon>
        <taxon>Amniculicola</taxon>
    </lineage>
</organism>
<feature type="region of interest" description="Disordered" evidence="10">
    <location>
        <begin position="46"/>
        <end position="67"/>
    </location>
</feature>
<keyword evidence="5 12" id="KW-0378">Hydrolase</keyword>
<dbReference type="EMBL" id="ML977589">
    <property type="protein sequence ID" value="KAF2000310.1"/>
    <property type="molecule type" value="Genomic_DNA"/>
</dbReference>
<evidence type="ECO:0000256" key="6">
    <source>
        <dbReference type="ARBA" id="ARBA00022832"/>
    </source>
</evidence>
<dbReference type="GO" id="GO:0006631">
    <property type="term" value="P:fatty acid metabolic process"/>
    <property type="evidence" value="ECO:0007669"/>
    <property type="project" value="UniProtKB-KW"/>
</dbReference>
<dbReference type="GO" id="GO:0052689">
    <property type="term" value="F:carboxylic ester hydrolase activity"/>
    <property type="evidence" value="ECO:0007669"/>
    <property type="project" value="UniProtKB-KW"/>
</dbReference>
<evidence type="ECO:0000256" key="2">
    <source>
        <dbReference type="ARBA" id="ARBA00012423"/>
    </source>
</evidence>
<dbReference type="Proteomes" id="UP000799779">
    <property type="component" value="Unassembled WGS sequence"/>
</dbReference>
<dbReference type="GO" id="GO:0008474">
    <property type="term" value="F:palmitoyl-(protein) hydrolase activity"/>
    <property type="evidence" value="ECO:0007669"/>
    <property type="project" value="UniProtKB-EC"/>
</dbReference>
<gene>
    <name evidence="12" type="ORF">P154DRAFT_554194</name>
</gene>
<evidence type="ECO:0000256" key="5">
    <source>
        <dbReference type="ARBA" id="ARBA00022801"/>
    </source>
</evidence>
<dbReference type="InterPro" id="IPR029058">
    <property type="entry name" value="AB_hydrolase_fold"/>
</dbReference>
<dbReference type="InterPro" id="IPR050565">
    <property type="entry name" value="LYPA1-2/EST-like"/>
</dbReference>
<dbReference type="InterPro" id="IPR003140">
    <property type="entry name" value="PLipase/COase/thioEstase"/>
</dbReference>
<feature type="domain" description="Phospholipase/carboxylesterase/thioesterase" evidence="11">
    <location>
        <begin position="27"/>
        <end position="213"/>
    </location>
</feature>
<evidence type="ECO:0000259" key="11">
    <source>
        <dbReference type="Pfam" id="PF02230"/>
    </source>
</evidence>
<keyword evidence="4" id="KW-0719">Serine esterase</keyword>
<feature type="compositionally biased region" description="Polar residues" evidence="10">
    <location>
        <begin position="46"/>
        <end position="59"/>
    </location>
</feature>
<reference evidence="12" key="1">
    <citation type="journal article" date="2020" name="Stud. Mycol.">
        <title>101 Dothideomycetes genomes: a test case for predicting lifestyles and emergence of pathogens.</title>
        <authorList>
            <person name="Haridas S."/>
            <person name="Albert R."/>
            <person name="Binder M."/>
            <person name="Bloem J."/>
            <person name="Labutti K."/>
            <person name="Salamov A."/>
            <person name="Andreopoulos B."/>
            <person name="Baker S."/>
            <person name="Barry K."/>
            <person name="Bills G."/>
            <person name="Bluhm B."/>
            <person name="Cannon C."/>
            <person name="Castanera R."/>
            <person name="Culley D."/>
            <person name="Daum C."/>
            <person name="Ezra D."/>
            <person name="Gonzalez J."/>
            <person name="Henrissat B."/>
            <person name="Kuo A."/>
            <person name="Liang C."/>
            <person name="Lipzen A."/>
            <person name="Lutzoni F."/>
            <person name="Magnuson J."/>
            <person name="Mondo S."/>
            <person name="Nolan M."/>
            <person name="Ohm R."/>
            <person name="Pangilinan J."/>
            <person name="Park H.-J."/>
            <person name="Ramirez L."/>
            <person name="Alfaro M."/>
            <person name="Sun H."/>
            <person name="Tritt A."/>
            <person name="Yoshinaga Y."/>
            <person name="Zwiers L.-H."/>
            <person name="Turgeon B."/>
            <person name="Goodwin S."/>
            <person name="Spatafora J."/>
            <person name="Crous P."/>
            <person name="Grigoriev I."/>
        </authorList>
    </citation>
    <scope>NUCLEOTIDE SEQUENCE</scope>
    <source>
        <strain evidence="12">CBS 123094</strain>
    </source>
</reference>
<comment type="catalytic activity">
    <reaction evidence="9">
        <text>S-hexadecanoyl-L-cysteinyl-[protein] + H2O = L-cysteinyl-[protein] + hexadecanoate + H(+)</text>
        <dbReference type="Rhea" id="RHEA:19233"/>
        <dbReference type="Rhea" id="RHEA-COMP:10131"/>
        <dbReference type="Rhea" id="RHEA-COMP:11032"/>
        <dbReference type="ChEBI" id="CHEBI:7896"/>
        <dbReference type="ChEBI" id="CHEBI:15377"/>
        <dbReference type="ChEBI" id="CHEBI:15378"/>
        <dbReference type="ChEBI" id="CHEBI:29950"/>
        <dbReference type="ChEBI" id="CHEBI:74151"/>
        <dbReference type="EC" id="3.1.2.22"/>
    </reaction>
</comment>
<dbReference type="AlphaFoldDB" id="A0A6A5WEL5"/>
<dbReference type="Gene3D" id="3.40.50.1820">
    <property type="entry name" value="alpha/beta hydrolase"/>
    <property type="match status" value="1"/>
</dbReference>
<comment type="function">
    <text evidence="7">Hydrolyzes fatty acids from S-acylated cysteine residues in proteins with a strong preference for palmitoylated G-alpha proteins over other acyl substrates. Mediates the deacylation of G-alpha proteins such as GPA1 in vivo, but has weak or no activity toward palmitoylated Ras proteins. Has weak lysophospholipase activity in vitro; however such activity may not exist in vivo.</text>
</comment>
<evidence type="ECO:0000256" key="8">
    <source>
        <dbReference type="ARBA" id="ARBA00031195"/>
    </source>
</evidence>
<dbReference type="Pfam" id="PF02230">
    <property type="entry name" value="Abhydrolase_2"/>
    <property type="match status" value="1"/>
</dbReference>
<dbReference type="GO" id="GO:0005737">
    <property type="term" value="C:cytoplasm"/>
    <property type="evidence" value="ECO:0007669"/>
    <property type="project" value="TreeGrafter"/>
</dbReference>